<comment type="caution">
    <text evidence="3">The sequence shown here is derived from an EMBL/GenBank/DDBJ whole genome shotgun (WGS) entry which is preliminary data.</text>
</comment>
<organism evidence="3">
    <name type="scientific">Tanacetum cinerariifolium</name>
    <name type="common">Dalmatian daisy</name>
    <name type="synonym">Chrysanthemum cinerariifolium</name>
    <dbReference type="NCBI Taxonomy" id="118510"/>
    <lineage>
        <taxon>Eukaryota</taxon>
        <taxon>Viridiplantae</taxon>
        <taxon>Streptophyta</taxon>
        <taxon>Embryophyta</taxon>
        <taxon>Tracheophyta</taxon>
        <taxon>Spermatophyta</taxon>
        <taxon>Magnoliopsida</taxon>
        <taxon>eudicotyledons</taxon>
        <taxon>Gunneridae</taxon>
        <taxon>Pentapetalae</taxon>
        <taxon>asterids</taxon>
        <taxon>campanulids</taxon>
        <taxon>Asterales</taxon>
        <taxon>Asteraceae</taxon>
        <taxon>Asteroideae</taxon>
        <taxon>Anthemideae</taxon>
        <taxon>Anthemidinae</taxon>
        <taxon>Tanacetum</taxon>
    </lineage>
</organism>
<dbReference type="PANTHER" id="PTHR45835:SF99">
    <property type="entry name" value="CHROMO DOMAIN-CONTAINING PROTEIN-RELATED"/>
    <property type="match status" value="1"/>
</dbReference>
<dbReference type="PANTHER" id="PTHR45835">
    <property type="entry name" value="YALI0A06105P"/>
    <property type="match status" value="1"/>
</dbReference>
<dbReference type="InterPro" id="IPR001584">
    <property type="entry name" value="Integrase_cat-core"/>
</dbReference>
<feature type="domain" description="Integrase catalytic" evidence="2">
    <location>
        <begin position="352"/>
        <end position="515"/>
    </location>
</feature>
<keyword evidence="3" id="KW-0548">Nucleotidyltransferase</keyword>
<protein>
    <submittedName>
        <fullName evidence="3">Putative reverse transcriptase domain-containing protein</fullName>
    </submittedName>
</protein>
<dbReference type="EMBL" id="BKCJ010006535">
    <property type="protein sequence ID" value="GEU72653.1"/>
    <property type="molecule type" value="Genomic_DNA"/>
</dbReference>
<dbReference type="Gene3D" id="4.10.60.10">
    <property type="entry name" value="Zinc finger, CCHC-type"/>
    <property type="match status" value="1"/>
</dbReference>
<keyword evidence="3" id="KW-0695">RNA-directed DNA polymerase</keyword>
<evidence type="ECO:0000259" key="2">
    <source>
        <dbReference type="PROSITE" id="PS50994"/>
    </source>
</evidence>
<dbReference type="PROSITE" id="PS50994">
    <property type="entry name" value="INTEGRASE"/>
    <property type="match status" value="1"/>
</dbReference>
<dbReference type="SUPFAM" id="SSF53098">
    <property type="entry name" value="Ribonuclease H-like"/>
    <property type="match status" value="1"/>
</dbReference>
<feature type="region of interest" description="Disordered" evidence="1">
    <location>
        <begin position="1"/>
        <end position="79"/>
    </location>
</feature>
<dbReference type="InterPro" id="IPR012337">
    <property type="entry name" value="RNaseH-like_sf"/>
</dbReference>
<dbReference type="InterPro" id="IPR041588">
    <property type="entry name" value="Integrase_H2C2"/>
</dbReference>
<dbReference type="GO" id="GO:0003676">
    <property type="term" value="F:nucleic acid binding"/>
    <property type="evidence" value="ECO:0007669"/>
    <property type="project" value="InterPro"/>
</dbReference>
<dbReference type="Gene3D" id="3.30.420.10">
    <property type="entry name" value="Ribonuclease H-like superfamily/Ribonuclease H"/>
    <property type="match status" value="1"/>
</dbReference>
<reference evidence="3" key="1">
    <citation type="journal article" date="2019" name="Sci. Rep.">
        <title>Draft genome of Tanacetum cinerariifolium, the natural source of mosquito coil.</title>
        <authorList>
            <person name="Yamashiro T."/>
            <person name="Shiraishi A."/>
            <person name="Satake H."/>
            <person name="Nakayama K."/>
        </authorList>
    </citation>
    <scope>NUCLEOTIDE SEQUENCE</scope>
</reference>
<feature type="compositionally biased region" description="Gly residues" evidence="1">
    <location>
        <begin position="21"/>
        <end position="50"/>
    </location>
</feature>
<proteinExistence type="predicted"/>
<dbReference type="GO" id="GO:0003964">
    <property type="term" value="F:RNA-directed DNA polymerase activity"/>
    <property type="evidence" value="ECO:0007669"/>
    <property type="project" value="UniProtKB-KW"/>
</dbReference>
<dbReference type="Pfam" id="PF24626">
    <property type="entry name" value="SH3_Tf2-1"/>
    <property type="match status" value="1"/>
</dbReference>
<name>A0A6L2MF85_TANCI</name>
<keyword evidence="3" id="KW-0808">Transferase</keyword>
<dbReference type="GO" id="GO:0015074">
    <property type="term" value="P:DNA integration"/>
    <property type="evidence" value="ECO:0007669"/>
    <property type="project" value="InterPro"/>
</dbReference>
<dbReference type="InterPro" id="IPR036397">
    <property type="entry name" value="RNaseH_sf"/>
</dbReference>
<sequence length="683" mass="79119">MPPRMTTRSAGDATVAPQRGRTGGRTGKGGGRTKGQSGDQGNGRVYGQGNQGSNQGNPRNQNGDAVNDNILGDEWVTKEEPGEEREWWRAYKDMIMRYRNARDENKRIRTGNAFAITTNPVRREYSGIIPKCVSYNLHHASERPCRACFNYSRRAHIEKDCRLTSRMVNPVNARNPTTAPGACYECGGTDHFKVAYPRLNHAQRPRESVQTKLLLIIRDKVIGTMVTRHVEGCSCWGRRGSPGPKHRDGDYDYEIRYHPGKVNVVADALSRKKRIKPRRIRAMNMTLQLSIKGMKLAAQEEASDESVGLQRGLDKLIECRNNGALYYMDRIWVPLKGNIRTLIMGEAYKSKYSVYPGADKMYYDFKDRYWWPGMKKDTAVYVIVDRLSKSAHFLPIREDYKMNRLAILYLNEIVVRHTMPISIIYDHDSRFTSMFWQATMQEALETRLDMSIPYHPQTNIHSKSTIQTLEYMPRACILDLEGCWDVHLLLVEFAYNNSYHFSVRCAPFEALYGRKCHSLIMWEKVREEHLVRPELVQETTKMISQIKDRLKAKGVVRIGKKGKLAPRFVGPFEITKRIGPVAYRLRLPEEPNSVHDTFRMSNLKKCLADPTLQIPLDEIRVDAKLNFIEEPMEILEREFKKLKRSRITIVKVRWNSKRRPEFMWKREDQMKLKYLHLFSSSNS</sequence>
<dbReference type="AlphaFoldDB" id="A0A6L2MF85"/>
<feature type="compositionally biased region" description="Low complexity" evidence="1">
    <location>
        <begin position="51"/>
        <end position="63"/>
    </location>
</feature>
<evidence type="ECO:0000313" key="3">
    <source>
        <dbReference type="EMBL" id="GEU72653.1"/>
    </source>
</evidence>
<accession>A0A6L2MF85</accession>
<dbReference type="Pfam" id="PF17921">
    <property type="entry name" value="Integrase_H2C2"/>
    <property type="match status" value="1"/>
</dbReference>
<evidence type="ECO:0000256" key="1">
    <source>
        <dbReference type="SAM" id="MobiDB-lite"/>
    </source>
</evidence>
<dbReference type="InterPro" id="IPR056924">
    <property type="entry name" value="SH3_Tf2-1"/>
</dbReference>
<gene>
    <name evidence="3" type="ORF">Tci_044631</name>
</gene>